<keyword evidence="2" id="KW-0645">Protease</keyword>
<feature type="region of interest" description="Disordered" evidence="6">
    <location>
        <begin position="542"/>
        <end position="571"/>
    </location>
</feature>
<proteinExistence type="inferred from homology"/>
<evidence type="ECO:0000256" key="2">
    <source>
        <dbReference type="ARBA" id="ARBA00022670"/>
    </source>
</evidence>
<keyword evidence="4" id="KW-0378">Hydrolase</keyword>
<feature type="region of interest" description="Disordered" evidence="6">
    <location>
        <begin position="1"/>
        <end position="23"/>
    </location>
</feature>
<dbReference type="EMBL" id="JACEFO010002096">
    <property type="protein sequence ID" value="KAF8684429.1"/>
    <property type="molecule type" value="Genomic_DNA"/>
</dbReference>
<evidence type="ECO:0000256" key="5">
    <source>
        <dbReference type="ARBA" id="ARBA00057729"/>
    </source>
</evidence>
<dbReference type="GO" id="GO:0006508">
    <property type="term" value="P:proteolysis"/>
    <property type="evidence" value="ECO:0007669"/>
    <property type="project" value="UniProtKB-KW"/>
</dbReference>
<dbReference type="FunFam" id="3.30.310.130:FF:000006">
    <property type="entry name" value="Probable ubiquitin-like-specific protease 2B"/>
    <property type="match status" value="1"/>
</dbReference>
<dbReference type="InterPro" id="IPR003653">
    <property type="entry name" value="Peptidase_C48_C"/>
</dbReference>
<comment type="similarity">
    <text evidence="1">Belongs to the peptidase C48 family.</text>
</comment>
<dbReference type="Gene3D" id="3.30.310.130">
    <property type="entry name" value="Ubiquitin-related"/>
    <property type="match status" value="1"/>
</dbReference>
<dbReference type="PANTHER" id="PTHR47764:SF2">
    <property type="entry name" value="UBIQUITIN-LIKE PROTEASE FAMILY PROFILE DOMAIN-CONTAINING PROTEIN"/>
    <property type="match status" value="1"/>
</dbReference>
<evidence type="ECO:0000256" key="4">
    <source>
        <dbReference type="ARBA" id="ARBA00022801"/>
    </source>
</evidence>
<feature type="domain" description="Ubiquitin-like protease family profile" evidence="7">
    <location>
        <begin position="295"/>
        <end position="489"/>
    </location>
</feature>
<evidence type="ECO:0000313" key="9">
    <source>
        <dbReference type="Proteomes" id="UP000636709"/>
    </source>
</evidence>
<dbReference type="GO" id="GO:0008234">
    <property type="term" value="F:cysteine-type peptidase activity"/>
    <property type="evidence" value="ECO:0007669"/>
    <property type="project" value="InterPro"/>
</dbReference>
<dbReference type="Proteomes" id="UP000636709">
    <property type="component" value="Unassembled WGS sequence"/>
</dbReference>
<evidence type="ECO:0000256" key="3">
    <source>
        <dbReference type="ARBA" id="ARBA00022786"/>
    </source>
</evidence>
<dbReference type="SUPFAM" id="SSF54001">
    <property type="entry name" value="Cysteine proteinases"/>
    <property type="match status" value="1"/>
</dbReference>
<comment type="caution">
    <text evidence="8">The sequence shown here is derived from an EMBL/GenBank/DDBJ whole genome shotgun (WGS) entry which is preliminary data.</text>
</comment>
<evidence type="ECO:0000313" key="8">
    <source>
        <dbReference type="EMBL" id="KAF8684429.1"/>
    </source>
</evidence>
<gene>
    <name evidence="8" type="ORF">HU200_044323</name>
</gene>
<dbReference type="OrthoDB" id="442460at2759"/>
<dbReference type="AlphaFoldDB" id="A0A835B2T8"/>
<evidence type="ECO:0000259" key="7">
    <source>
        <dbReference type="PROSITE" id="PS50600"/>
    </source>
</evidence>
<dbReference type="InterPro" id="IPR038765">
    <property type="entry name" value="Papain-like_cys_pep_sf"/>
</dbReference>
<dbReference type="Pfam" id="PF02902">
    <property type="entry name" value="Peptidase_C48"/>
    <property type="match status" value="1"/>
</dbReference>
<organism evidence="8 9">
    <name type="scientific">Digitaria exilis</name>
    <dbReference type="NCBI Taxonomy" id="1010633"/>
    <lineage>
        <taxon>Eukaryota</taxon>
        <taxon>Viridiplantae</taxon>
        <taxon>Streptophyta</taxon>
        <taxon>Embryophyta</taxon>
        <taxon>Tracheophyta</taxon>
        <taxon>Spermatophyta</taxon>
        <taxon>Magnoliopsida</taxon>
        <taxon>Liliopsida</taxon>
        <taxon>Poales</taxon>
        <taxon>Poaceae</taxon>
        <taxon>PACMAD clade</taxon>
        <taxon>Panicoideae</taxon>
        <taxon>Panicodae</taxon>
        <taxon>Paniceae</taxon>
        <taxon>Anthephorinae</taxon>
        <taxon>Digitaria</taxon>
    </lineage>
</organism>
<name>A0A835B2T8_9POAL</name>
<comment type="function">
    <text evidence="5">Protease that catalyzes two essential functions in the SUMO pathway: processing of full-length SUMOs to their mature forms and deconjugation of SUMO from targeted proteins.</text>
</comment>
<keyword evidence="3" id="KW-0833">Ubl conjugation pathway</keyword>
<dbReference type="Gene3D" id="1.10.418.20">
    <property type="match status" value="1"/>
</dbReference>
<keyword evidence="9" id="KW-1185">Reference proteome</keyword>
<dbReference type="PROSITE" id="PS50600">
    <property type="entry name" value="ULP_PROTEASE"/>
    <property type="match status" value="1"/>
</dbReference>
<reference evidence="8" key="1">
    <citation type="submission" date="2020-07" db="EMBL/GenBank/DDBJ databases">
        <title>Genome sequence and genetic diversity analysis of an under-domesticated orphan crop, white fonio (Digitaria exilis).</title>
        <authorList>
            <person name="Bennetzen J.L."/>
            <person name="Chen S."/>
            <person name="Ma X."/>
            <person name="Wang X."/>
            <person name="Yssel A.E.J."/>
            <person name="Chaluvadi S.R."/>
            <person name="Johnson M."/>
            <person name="Gangashetty P."/>
            <person name="Hamidou F."/>
            <person name="Sanogo M.D."/>
            <person name="Zwaenepoel A."/>
            <person name="Wallace J."/>
            <person name="Van De Peer Y."/>
            <person name="Van Deynze A."/>
        </authorList>
    </citation>
    <scope>NUCLEOTIDE SEQUENCE</scope>
    <source>
        <tissue evidence="8">Leaves</tissue>
    </source>
</reference>
<dbReference type="InterPro" id="IPR057375">
    <property type="entry name" value="ULP2A/B_PH"/>
</dbReference>
<dbReference type="Pfam" id="PF25352">
    <property type="entry name" value="PH_ULP"/>
    <property type="match status" value="1"/>
</dbReference>
<sequence length="1041" mass="115463">MNHAEVSGLLSVGMHGTDGGEESYAAEYPKMDQDTSHETTKFNVVMATSAVYTDNISTDACLDEYNMSGIQPMEEIRFGSAQPFELQSKGLVADSEEESLPSSPETSCASDYDMPGYMEQNLQHIYNAYDAVVERGQVVLSPAFIICDETSHLEPHLTFSLDGIKIEYLDLDSLGDKKMITLQWELSNIISISCKWAQSVGSAFITLIAGSEAETQNAGSVTVQFCLDDSQWPQRQQKIWEIGPRYQEIWKDIQLDDFTSGNWSIEPSMFFPRQYFSVTEDFEDVIYPQGEPDAVSISKRDADLLLPETFVNDTIIDFYIKYLSTRIESTEKRRYHFFNSFFFRKLADLDKDQGRAPEGRAAFLRVRKWTRKINVFEKDFLFIPVNFSLHWSLIVICYPGEVVTSKDCDTDLSAEVPCILHMDSLKGSHAGLKDIIQSYLWEEWKERHPDSASDNSDKFLNLRFVSLELPQQDNSFDCGLFLLHYAELFLMDAPRNFNPLKIDEFSDFLSRDWFAPAEASLKRSVVRKLIHELVTGSFQNHPKLACGSEQPDEKHEGSSNAEPGPAGEFLVQRCSDDEPNTVCTVRDGNHETQSSKSICLNDSEEKGLTTSGCMLDAGRVSTDEVNNTQGPEVSAADKDTIVCLLSQDEKNEPLIAESNNQIDMRSFARKEVLKGSGCVVTDKEYGESLFLSLDDNQKLPSQAEGEVQDIMVSMSSAISETDAQVIACQEHSFQRSAEAGDDCFRPSQDMDSVMMFDSSKDDDGPNPERITAEGDCDYPHEAMGSVTLGDIDKDYVENTIIENVKDISTTANNVNHGELCASSQLPEGNADYDITGVSTSSPDLKEENVDKVVAGDCIRESDINAEYSSDLKVANTGNAMTGGITFSSDMEGNTDQTIAGDCTNGIGVNADGEDADSHKNFATDSAADVALSMDIQCSMVDETVSADTSDDAKRPMPDVTFELVDRPCSPKNEISEKTSLDCKRPAPDGSCEENDIVISGDKCIHKDDGQGNDAKIERHYKRRKVLALEKQQSFSGATPLD</sequence>
<evidence type="ECO:0000256" key="6">
    <source>
        <dbReference type="SAM" id="MobiDB-lite"/>
    </source>
</evidence>
<accession>A0A835B2T8</accession>
<evidence type="ECO:0000256" key="1">
    <source>
        <dbReference type="ARBA" id="ARBA00005234"/>
    </source>
</evidence>
<dbReference type="PANTHER" id="PTHR47764">
    <property type="entry name" value="UBIQUITIN-LIKE-SPECIFIC PROTEASE 2B-RELATED"/>
    <property type="match status" value="1"/>
</dbReference>
<protein>
    <recommendedName>
        <fullName evidence="7">Ubiquitin-like protease family profile domain-containing protein</fullName>
    </recommendedName>
</protein>